<accession>A0A673KE74</accession>
<dbReference type="SUPFAM" id="SSF48726">
    <property type="entry name" value="Immunoglobulin"/>
    <property type="match status" value="1"/>
</dbReference>
<organism evidence="3 4">
    <name type="scientific">Sinocyclocheilus rhinocerous</name>
    <dbReference type="NCBI Taxonomy" id="307959"/>
    <lineage>
        <taxon>Eukaryota</taxon>
        <taxon>Metazoa</taxon>
        <taxon>Chordata</taxon>
        <taxon>Craniata</taxon>
        <taxon>Vertebrata</taxon>
        <taxon>Euteleostomi</taxon>
        <taxon>Actinopterygii</taxon>
        <taxon>Neopterygii</taxon>
        <taxon>Teleostei</taxon>
        <taxon>Ostariophysi</taxon>
        <taxon>Cypriniformes</taxon>
        <taxon>Cyprinidae</taxon>
        <taxon>Cyprininae</taxon>
        <taxon>Sinocyclocheilus</taxon>
    </lineage>
</organism>
<reference evidence="3" key="2">
    <citation type="submission" date="2025-09" db="UniProtKB">
        <authorList>
            <consortium name="Ensembl"/>
        </authorList>
    </citation>
    <scope>IDENTIFICATION</scope>
</reference>
<dbReference type="PANTHER" id="PTHR11738:SF186">
    <property type="entry name" value="OSTEOCLAST-ASSOCIATED IMMUNOGLOBULIN-LIKE RECEPTOR"/>
    <property type="match status" value="1"/>
</dbReference>
<sequence>MMVFYKQRKKNIPSYEKPKPTVTIKPAQHVFRREKVTLRCDIYGEGVTSWQYYWYQEGSTRVFSELQEHTFWSVTESDAGKYSCEGSETEGSRWSQMSDKVTLTVSGEFVMFLCNTSLFK</sequence>
<dbReference type="Gene3D" id="2.60.40.10">
    <property type="entry name" value="Immunoglobulins"/>
    <property type="match status" value="1"/>
</dbReference>
<dbReference type="Ensembl" id="ENSSRHT00000063126.1">
    <property type="protein sequence ID" value="ENSSRHP00000061424.1"/>
    <property type="gene ID" value="ENSSRHG00000030677.1"/>
</dbReference>
<dbReference type="Pfam" id="PF13895">
    <property type="entry name" value="Ig_2"/>
    <property type="match status" value="1"/>
</dbReference>
<dbReference type="InterPro" id="IPR013783">
    <property type="entry name" value="Ig-like_fold"/>
</dbReference>
<dbReference type="PROSITE" id="PS50835">
    <property type="entry name" value="IG_LIKE"/>
    <property type="match status" value="1"/>
</dbReference>
<evidence type="ECO:0000313" key="3">
    <source>
        <dbReference type="Ensembl" id="ENSSRHP00000061424.1"/>
    </source>
</evidence>
<keyword evidence="4" id="KW-1185">Reference proteome</keyword>
<feature type="domain" description="Ig-like" evidence="2">
    <location>
        <begin position="18"/>
        <end position="102"/>
    </location>
</feature>
<reference evidence="3" key="1">
    <citation type="submission" date="2025-08" db="UniProtKB">
        <authorList>
            <consortium name="Ensembl"/>
        </authorList>
    </citation>
    <scope>IDENTIFICATION</scope>
</reference>
<keyword evidence="1" id="KW-1015">Disulfide bond</keyword>
<evidence type="ECO:0000259" key="2">
    <source>
        <dbReference type="PROSITE" id="PS50835"/>
    </source>
</evidence>
<dbReference type="Proteomes" id="UP000472270">
    <property type="component" value="Unassembled WGS sequence"/>
</dbReference>
<dbReference type="FunFam" id="2.60.40.10:FF:001607">
    <property type="entry name" value="Leukocyte immune-type receptor TS32.15 L2.5a"/>
    <property type="match status" value="1"/>
</dbReference>
<proteinExistence type="predicted"/>
<dbReference type="InterPro" id="IPR007110">
    <property type="entry name" value="Ig-like_dom"/>
</dbReference>
<evidence type="ECO:0000313" key="4">
    <source>
        <dbReference type="Proteomes" id="UP000472270"/>
    </source>
</evidence>
<dbReference type="GO" id="GO:0002764">
    <property type="term" value="P:immune response-regulating signaling pathway"/>
    <property type="evidence" value="ECO:0007669"/>
    <property type="project" value="TreeGrafter"/>
</dbReference>
<dbReference type="InterPro" id="IPR050412">
    <property type="entry name" value="Ig-like_Receptors_ImmuneReg"/>
</dbReference>
<dbReference type="InterPro" id="IPR003599">
    <property type="entry name" value="Ig_sub"/>
</dbReference>
<dbReference type="InterPro" id="IPR036179">
    <property type="entry name" value="Ig-like_dom_sf"/>
</dbReference>
<protein>
    <recommendedName>
        <fullName evidence="2">Ig-like domain-containing protein</fullName>
    </recommendedName>
</protein>
<evidence type="ECO:0000256" key="1">
    <source>
        <dbReference type="ARBA" id="ARBA00023157"/>
    </source>
</evidence>
<name>A0A673KE74_9TELE</name>
<dbReference type="SMART" id="SM00409">
    <property type="entry name" value="IG"/>
    <property type="match status" value="1"/>
</dbReference>
<dbReference type="PANTHER" id="PTHR11738">
    <property type="entry name" value="MHC CLASS I NK CELL RECEPTOR"/>
    <property type="match status" value="1"/>
</dbReference>
<dbReference type="AlphaFoldDB" id="A0A673KE74"/>